<reference evidence="1 2" key="1">
    <citation type="submission" date="2016-03" db="EMBL/GenBank/DDBJ databases">
        <title>EvidentialGene: Evidence-directed Construction of Genes on Genomes.</title>
        <authorList>
            <person name="Gilbert D.G."/>
            <person name="Choi J.-H."/>
            <person name="Mockaitis K."/>
            <person name="Colbourne J."/>
            <person name="Pfrender M."/>
        </authorList>
    </citation>
    <scope>NUCLEOTIDE SEQUENCE [LARGE SCALE GENOMIC DNA]</scope>
    <source>
        <strain evidence="1 2">Xinb3</strain>
        <tissue evidence="1">Complete organism</tissue>
    </source>
</reference>
<name>A0A164M1P0_9CRUS</name>
<organism evidence="1 2">
    <name type="scientific">Daphnia magna</name>
    <dbReference type="NCBI Taxonomy" id="35525"/>
    <lineage>
        <taxon>Eukaryota</taxon>
        <taxon>Metazoa</taxon>
        <taxon>Ecdysozoa</taxon>
        <taxon>Arthropoda</taxon>
        <taxon>Crustacea</taxon>
        <taxon>Branchiopoda</taxon>
        <taxon>Diplostraca</taxon>
        <taxon>Cladocera</taxon>
        <taxon>Anomopoda</taxon>
        <taxon>Daphniidae</taxon>
        <taxon>Daphnia</taxon>
    </lineage>
</organism>
<dbReference type="EMBL" id="LRGB01003110">
    <property type="protein sequence ID" value="KZS04640.1"/>
    <property type="molecule type" value="Genomic_DNA"/>
</dbReference>
<keyword evidence="2" id="KW-1185">Reference proteome</keyword>
<evidence type="ECO:0000313" key="2">
    <source>
        <dbReference type="Proteomes" id="UP000076858"/>
    </source>
</evidence>
<accession>A0A164M1P0</accession>
<dbReference type="AlphaFoldDB" id="A0A164M1P0"/>
<comment type="caution">
    <text evidence="1">The sequence shown here is derived from an EMBL/GenBank/DDBJ whole genome shotgun (WGS) entry which is preliminary data.</text>
</comment>
<gene>
    <name evidence="1" type="ORF">APZ42_032392</name>
</gene>
<protein>
    <submittedName>
        <fullName evidence="1">Uncharacterized protein</fullName>
    </submittedName>
</protein>
<sequence>MQRLAGSTQIASPAGGNSSLSLLHRYKNAAEQVNGHWEVWRQMVNGKTKLEGTINRFLAVHR</sequence>
<proteinExistence type="predicted"/>
<evidence type="ECO:0000313" key="1">
    <source>
        <dbReference type="EMBL" id="KZS04640.1"/>
    </source>
</evidence>
<dbReference type="Proteomes" id="UP000076858">
    <property type="component" value="Unassembled WGS sequence"/>
</dbReference>